<dbReference type="Gene3D" id="3.40.30.10">
    <property type="entry name" value="Glutaredoxin"/>
    <property type="match status" value="1"/>
</dbReference>
<dbReference type="InterPro" id="IPR006660">
    <property type="entry name" value="Arsenate_reductase-like"/>
</dbReference>
<evidence type="ECO:0000256" key="3">
    <source>
        <dbReference type="PROSITE-ProRule" id="PRU01282"/>
    </source>
</evidence>
<keyword evidence="5" id="KW-1185">Reference proteome</keyword>
<dbReference type="GO" id="GO:0008794">
    <property type="term" value="F:arsenate reductase (glutaredoxin) activity"/>
    <property type="evidence" value="ECO:0007669"/>
    <property type="project" value="InterPro"/>
</dbReference>
<dbReference type="PROSITE" id="PS51353">
    <property type="entry name" value="ARSC"/>
    <property type="match status" value="1"/>
</dbReference>
<dbReference type="NCBIfam" id="TIGR00014">
    <property type="entry name" value="arsC"/>
    <property type="match status" value="1"/>
</dbReference>
<proteinExistence type="inferred from homology"/>
<accession>A0A328YAF2</accession>
<sequence length="113" mass="13157">MITVYHNPRCGKSRACVAFLEQQKEPFELVKYLEHPLNFKQIQQLLQALDCTPIALIRTKESVWTEHFKGKELSDTELIQALVDYPILMERPVVVKGKRAVIARPLEHIEKLF</sequence>
<evidence type="ECO:0000313" key="4">
    <source>
        <dbReference type="EMBL" id="RAR70144.1"/>
    </source>
</evidence>
<comment type="similarity">
    <text evidence="1 3">Belongs to the ArsC family.</text>
</comment>
<dbReference type="AlphaFoldDB" id="A0A328YAF2"/>
<dbReference type="EMBL" id="QLSZ01000012">
    <property type="protein sequence ID" value="RAR70144.1"/>
    <property type="molecule type" value="Genomic_DNA"/>
</dbReference>
<dbReference type="RefSeq" id="WP_112113967.1">
    <property type="nucleotide sequence ID" value="NZ_QLSZ01000012.1"/>
</dbReference>
<name>A0A328YAF2_9FLAO</name>
<dbReference type="Pfam" id="PF03960">
    <property type="entry name" value="ArsC"/>
    <property type="match status" value="1"/>
</dbReference>
<dbReference type="InterPro" id="IPR036249">
    <property type="entry name" value="Thioredoxin-like_sf"/>
</dbReference>
<dbReference type="PANTHER" id="PTHR30041:SF4">
    <property type="entry name" value="ARSENATE REDUCTASE"/>
    <property type="match status" value="1"/>
</dbReference>
<dbReference type="InterPro" id="IPR006659">
    <property type="entry name" value="Arsenate_reductase"/>
</dbReference>
<gene>
    <name evidence="4" type="ORF">CLV55_11256</name>
</gene>
<keyword evidence="2" id="KW-0560">Oxidoreductase</keyword>
<evidence type="ECO:0000256" key="2">
    <source>
        <dbReference type="ARBA" id="ARBA00023002"/>
    </source>
</evidence>
<reference evidence="4 5" key="1">
    <citation type="submission" date="2018-06" db="EMBL/GenBank/DDBJ databases">
        <title>Genomic Encyclopedia of Archaeal and Bacterial Type Strains, Phase II (KMG-II): from individual species to whole genera.</title>
        <authorList>
            <person name="Goeker M."/>
        </authorList>
    </citation>
    <scope>NUCLEOTIDE SEQUENCE [LARGE SCALE GENOMIC DNA]</scope>
    <source>
        <strain evidence="4 5">DSM 25663</strain>
    </source>
</reference>
<dbReference type="OrthoDB" id="9808142at2"/>
<evidence type="ECO:0000313" key="5">
    <source>
        <dbReference type="Proteomes" id="UP000248840"/>
    </source>
</evidence>
<protein>
    <submittedName>
        <fullName evidence="4">Arsenate reductase</fullName>
    </submittedName>
</protein>
<evidence type="ECO:0000256" key="1">
    <source>
        <dbReference type="ARBA" id="ARBA00007198"/>
    </source>
</evidence>
<dbReference type="CDD" id="cd03034">
    <property type="entry name" value="ArsC_ArsC"/>
    <property type="match status" value="1"/>
</dbReference>
<dbReference type="Proteomes" id="UP000248840">
    <property type="component" value="Unassembled WGS sequence"/>
</dbReference>
<dbReference type="SUPFAM" id="SSF52833">
    <property type="entry name" value="Thioredoxin-like"/>
    <property type="match status" value="1"/>
</dbReference>
<comment type="caution">
    <text evidence="4">The sequence shown here is derived from an EMBL/GenBank/DDBJ whole genome shotgun (WGS) entry which is preliminary data.</text>
</comment>
<organism evidence="4 5">
    <name type="scientific">Flavobacterium aciduliphilum</name>
    <dbReference type="NCBI Taxonomy" id="1101402"/>
    <lineage>
        <taxon>Bacteria</taxon>
        <taxon>Pseudomonadati</taxon>
        <taxon>Bacteroidota</taxon>
        <taxon>Flavobacteriia</taxon>
        <taxon>Flavobacteriales</taxon>
        <taxon>Flavobacteriaceae</taxon>
        <taxon>Flavobacterium</taxon>
    </lineage>
</organism>
<dbReference type="PANTHER" id="PTHR30041">
    <property type="entry name" value="ARSENATE REDUCTASE"/>
    <property type="match status" value="1"/>
</dbReference>